<evidence type="ECO:0008006" key="3">
    <source>
        <dbReference type="Google" id="ProtNLM"/>
    </source>
</evidence>
<dbReference type="STRING" id="349064.SAMN05660429_00251"/>
<dbReference type="EMBL" id="FOHK01000001">
    <property type="protein sequence ID" value="SES69278.1"/>
    <property type="molecule type" value="Genomic_DNA"/>
</dbReference>
<evidence type="ECO:0000313" key="1">
    <source>
        <dbReference type="EMBL" id="SES69278.1"/>
    </source>
</evidence>
<accession>A0A1H9YJP0</accession>
<sequence>MFTYYQELKNLGVNIINSTPMENGPSGPGGLNDLYKDIEPNKSDCDYYVVTDPDIELDGCPKDMLERYADILDAENDIEIVGPMLKIDDIPDSYPAKEICLWRHVEQFWNKTPQKKKALGKTIYVQNAPIDSTFGLVRQKTKYQRLLQGYRTYFPYEAKHLDWYITPENIESDQQHYIDNSNNTVSSWGSRLLKSQPKFDKLVADQRIIQSVQRKWGKLVPYSLYLGEQGERNRFVDRNILSLIIKWLKS</sequence>
<proteinExistence type="predicted"/>
<name>A0A1H9YJP0_THASX</name>
<dbReference type="AlphaFoldDB" id="A0A1H9YJP0"/>
<organism evidence="1 2">
    <name type="scientific">Thalassotalea agarivorans</name>
    <name type="common">Thalassomonas agarivorans</name>
    <dbReference type="NCBI Taxonomy" id="349064"/>
    <lineage>
        <taxon>Bacteria</taxon>
        <taxon>Pseudomonadati</taxon>
        <taxon>Pseudomonadota</taxon>
        <taxon>Gammaproteobacteria</taxon>
        <taxon>Alteromonadales</taxon>
        <taxon>Colwelliaceae</taxon>
        <taxon>Thalassotalea</taxon>
    </lineage>
</organism>
<reference evidence="1 2" key="1">
    <citation type="submission" date="2016-10" db="EMBL/GenBank/DDBJ databases">
        <authorList>
            <person name="de Groot N.N."/>
        </authorList>
    </citation>
    <scope>NUCLEOTIDE SEQUENCE [LARGE SCALE GENOMIC DNA]</scope>
    <source>
        <strain evidence="1 2">DSM 19706</strain>
    </source>
</reference>
<gene>
    <name evidence="1" type="ORF">SAMN05660429_00251</name>
</gene>
<keyword evidence="2" id="KW-1185">Reference proteome</keyword>
<dbReference type="Proteomes" id="UP000199308">
    <property type="component" value="Unassembled WGS sequence"/>
</dbReference>
<protein>
    <recommendedName>
        <fullName evidence="3">Glycosyl transferase family 2</fullName>
    </recommendedName>
</protein>
<evidence type="ECO:0000313" key="2">
    <source>
        <dbReference type="Proteomes" id="UP000199308"/>
    </source>
</evidence>